<name>A0AAD9IG04_PROWI</name>
<dbReference type="EMBL" id="JASFZW010000010">
    <property type="protein sequence ID" value="KAK2076449.1"/>
    <property type="molecule type" value="Genomic_DNA"/>
</dbReference>
<organism evidence="3 4">
    <name type="scientific">Prototheca wickerhamii</name>
    <dbReference type="NCBI Taxonomy" id="3111"/>
    <lineage>
        <taxon>Eukaryota</taxon>
        <taxon>Viridiplantae</taxon>
        <taxon>Chlorophyta</taxon>
        <taxon>core chlorophytes</taxon>
        <taxon>Trebouxiophyceae</taxon>
        <taxon>Chlorellales</taxon>
        <taxon>Chlorellaceae</taxon>
        <taxon>Prototheca</taxon>
    </lineage>
</organism>
<accession>A0AAD9IG04</accession>
<feature type="region of interest" description="Disordered" evidence="2">
    <location>
        <begin position="1"/>
        <end position="62"/>
    </location>
</feature>
<comment type="similarity">
    <text evidence="1">Belongs to the BCP1 family.</text>
</comment>
<dbReference type="AlphaFoldDB" id="A0AAD9IG04"/>
<dbReference type="Pfam" id="PF13862">
    <property type="entry name" value="BCCIP"/>
    <property type="match status" value="1"/>
</dbReference>
<evidence type="ECO:0000256" key="2">
    <source>
        <dbReference type="SAM" id="MobiDB-lite"/>
    </source>
</evidence>
<dbReference type="GO" id="GO:0005634">
    <property type="term" value="C:nucleus"/>
    <property type="evidence" value="ECO:0007669"/>
    <property type="project" value="TreeGrafter"/>
</dbReference>
<dbReference type="PANTHER" id="PTHR13261:SF0">
    <property type="entry name" value="BRCA2 AND CDKN1A-INTERACTING PROTEIN"/>
    <property type="match status" value="1"/>
</dbReference>
<evidence type="ECO:0000313" key="3">
    <source>
        <dbReference type="EMBL" id="KAK2076449.1"/>
    </source>
</evidence>
<proteinExistence type="inferred from homology"/>
<evidence type="ECO:0000256" key="1">
    <source>
        <dbReference type="ARBA" id="ARBA00006781"/>
    </source>
</evidence>
<feature type="compositionally biased region" description="Acidic residues" evidence="2">
    <location>
        <begin position="32"/>
        <end position="62"/>
    </location>
</feature>
<dbReference type="InterPro" id="IPR025602">
    <property type="entry name" value="BCP1_family"/>
</dbReference>
<dbReference type="Proteomes" id="UP001255856">
    <property type="component" value="Unassembled WGS sequence"/>
</dbReference>
<dbReference type="PANTHER" id="PTHR13261">
    <property type="entry name" value="BRCA2 AND CDKN1A INTERACTING PROTEIN"/>
    <property type="match status" value="1"/>
</dbReference>
<gene>
    <name evidence="3" type="ORF">QBZ16_000974</name>
</gene>
<evidence type="ECO:0000313" key="4">
    <source>
        <dbReference type="Proteomes" id="UP001255856"/>
    </source>
</evidence>
<comment type="caution">
    <text evidence="3">The sequence shown here is derived from an EMBL/GenBank/DDBJ whole genome shotgun (WGS) entry which is preliminary data.</text>
</comment>
<reference evidence="3" key="1">
    <citation type="submission" date="2021-01" db="EMBL/GenBank/DDBJ databases">
        <authorList>
            <person name="Eckstrom K.M.E."/>
        </authorList>
    </citation>
    <scope>NUCLEOTIDE SEQUENCE</scope>
    <source>
        <strain evidence="3">UVCC 0001</strain>
    </source>
</reference>
<protein>
    <submittedName>
        <fullName evidence="3">Uncharacterized protein</fullName>
    </submittedName>
</protein>
<keyword evidence="4" id="KW-1185">Reference proteome</keyword>
<sequence length="241" mass="26756">MPKRKAEDVSEPAQVAQEEEQEEKSEVQSSEGSEDDASDSPSFEDEDEEDEDASSDDSDGEAFDSVTVDLDFAQPEEGDFLGLKTLLTNYLDGEKYDSSGLADLVLKHKEVSTIIRCGEDTIGVTAVVPLDTSVPSLKELQRFLQKHAKTHAPKVKELFEDKSSQTSLLLSERLINCPPDVAPAMHSALLEDLESAKLKIKNLLVVARAFREGQELIYTQPETECWHKQATWSCEFNCAED</sequence>